<proteinExistence type="predicted"/>
<evidence type="ECO:0000313" key="2">
    <source>
        <dbReference type="Proteomes" id="UP000799766"/>
    </source>
</evidence>
<organism evidence="1 2">
    <name type="scientific">Lineolata rhizophorae</name>
    <dbReference type="NCBI Taxonomy" id="578093"/>
    <lineage>
        <taxon>Eukaryota</taxon>
        <taxon>Fungi</taxon>
        <taxon>Dikarya</taxon>
        <taxon>Ascomycota</taxon>
        <taxon>Pezizomycotina</taxon>
        <taxon>Dothideomycetes</taxon>
        <taxon>Dothideomycetes incertae sedis</taxon>
        <taxon>Lineolatales</taxon>
        <taxon>Lineolataceae</taxon>
        <taxon>Lineolata</taxon>
    </lineage>
</organism>
<accession>A0A6A6NRC2</accession>
<evidence type="ECO:0000313" key="1">
    <source>
        <dbReference type="EMBL" id="KAF2454057.1"/>
    </source>
</evidence>
<keyword evidence="2" id="KW-1185">Reference proteome</keyword>
<name>A0A6A6NRC2_9PEZI</name>
<dbReference type="EMBL" id="MU001693">
    <property type="protein sequence ID" value="KAF2454057.1"/>
    <property type="molecule type" value="Genomic_DNA"/>
</dbReference>
<protein>
    <submittedName>
        <fullName evidence="1">Uncharacterized protein</fullName>
    </submittedName>
</protein>
<reference evidence="1" key="1">
    <citation type="journal article" date="2020" name="Stud. Mycol.">
        <title>101 Dothideomycetes genomes: a test case for predicting lifestyles and emergence of pathogens.</title>
        <authorList>
            <person name="Haridas S."/>
            <person name="Albert R."/>
            <person name="Binder M."/>
            <person name="Bloem J."/>
            <person name="Labutti K."/>
            <person name="Salamov A."/>
            <person name="Andreopoulos B."/>
            <person name="Baker S."/>
            <person name="Barry K."/>
            <person name="Bills G."/>
            <person name="Bluhm B."/>
            <person name="Cannon C."/>
            <person name="Castanera R."/>
            <person name="Culley D."/>
            <person name="Daum C."/>
            <person name="Ezra D."/>
            <person name="Gonzalez J."/>
            <person name="Henrissat B."/>
            <person name="Kuo A."/>
            <person name="Liang C."/>
            <person name="Lipzen A."/>
            <person name="Lutzoni F."/>
            <person name="Magnuson J."/>
            <person name="Mondo S."/>
            <person name="Nolan M."/>
            <person name="Ohm R."/>
            <person name="Pangilinan J."/>
            <person name="Park H.-J."/>
            <person name="Ramirez L."/>
            <person name="Alfaro M."/>
            <person name="Sun H."/>
            <person name="Tritt A."/>
            <person name="Yoshinaga Y."/>
            <person name="Zwiers L.-H."/>
            <person name="Turgeon B."/>
            <person name="Goodwin S."/>
            <person name="Spatafora J."/>
            <person name="Crous P."/>
            <person name="Grigoriev I."/>
        </authorList>
    </citation>
    <scope>NUCLEOTIDE SEQUENCE</scope>
    <source>
        <strain evidence="1">ATCC 16933</strain>
    </source>
</reference>
<dbReference type="AlphaFoldDB" id="A0A6A6NRC2"/>
<gene>
    <name evidence="1" type="ORF">BDY21DRAFT_353935</name>
</gene>
<dbReference type="Proteomes" id="UP000799766">
    <property type="component" value="Unassembled WGS sequence"/>
</dbReference>
<sequence>MNSSTSFGNGKWPTTIAELVDNFMQKDSSSNFLVLSVGELHLSLKCRAFATRPPPYRTFPKTTGLEQLFPGSINDGIGLMRVTPNFTDSLRNFYS</sequence>